<dbReference type="PANTHER" id="PTHR11731:SF193">
    <property type="entry name" value="DIPEPTIDYL PEPTIDASE 9"/>
    <property type="match status" value="1"/>
</dbReference>
<dbReference type="InterPro" id="IPR050278">
    <property type="entry name" value="Serine_Prot_S9B/DPPIV"/>
</dbReference>
<dbReference type="EMBL" id="LWBP01000178">
    <property type="protein sequence ID" value="OQP59321.1"/>
    <property type="molecule type" value="Genomic_DNA"/>
</dbReference>
<name>A0A1V9FM05_9BACT</name>
<dbReference type="SUPFAM" id="SSF53474">
    <property type="entry name" value="alpha/beta-Hydrolases"/>
    <property type="match status" value="1"/>
</dbReference>
<dbReference type="GO" id="GO:0006508">
    <property type="term" value="P:proteolysis"/>
    <property type="evidence" value="ECO:0007669"/>
    <property type="project" value="InterPro"/>
</dbReference>
<reference evidence="4" key="1">
    <citation type="submission" date="2016-04" db="EMBL/GenBank/DDBJ databases">
        <authorList>
            <person name="Chen L."/>
            <person name="Zhuang W."/>
            <person name="Wang G."/>
        </authorList>
    </citation>
    <scope>NUCLEOTIDE SEQUENCE [LARGE SCALE GENOMIC DNA]</scope>
    <source>
        <strain evidence="4">208</strain>
    </source>
</reference>
<feature type="domain" description="Dipeptidylpeptidase IV N-terminal" evidence="2">
    <location>
        <begin position="90"/>
        <end position="444"/>
    </location>
</feature>
<dbReference type="Gene3D" id="3.40.50.1820">
    <property type="entry name" value="alpha/beta hydrolase"/>
    <property type="match status" value="1"/>
</dbReference>
<sequence length="739" mass="83875">MHFSTLRLRSGQALTTYLLVILTVLAPAVLLAQGGAIKWAKSGNAYYRFDNGELGLYNLPQHTRTVVVSTKQLTPEGKTAPLNSRSFSFSADEKKILFFTNTKKVWRLQTRGDYWVFNTNTGKLTKLGNNRPASSLMFAKFSPDGSKVAYVSDYNLFVEDLATGNIQQLTQDGNRKFINGTFDWVYEEEFFCRDGFRWSPDSKHIAYWQIDARRTKDYLMVNNTDSIYPFAVPVEYPIAGEPPSPYKIGVVDVAAAKTQWMEIPTDAALQSYVPRMEWAGNGSELIIQHLNRHQNQSDLMLCNAQTGASQVIYTEKDSAWIDILPTWDNDYIWGGWDWLGGGKEFIWASEKDGWRHLYRITRDGKKEVRITNGDYDVMDIAGIDEKNGYVYFLASPNNATQKFLYRTRLTGKGVAERVSPVGQEGTHEYDLSPTAAFARHVFSNYYTAYTEEWVSLPNHKGLNGENKVNDKIAGAQKNGIEFFKVKTEDGVEMDGWMVKPHNFDSSKKYPVVFYVYTEPWGQNVKDQFGAADNFLYKGDMAADGYIYISIDNRGTPVPKGRNWRKVIYRNIGRVNIRDQAMAAKEVCKWPYVDVSRVAVWGWSGGGSATLNLMFQYPDIYKTGISVAAVGSIFTYDNVYQERYMGLPQENRADYIQGSPVTHAKNLKGNLLYIHGSGDDNVHYQNAELLLNELIKYNKQFQFMSYPNRTHSISEGAGTFEHLSTLYTSYLKAHCEPGGK</sequence>
<dbReference type="Pfam" id="PF00326">
    <property type="entry name" value="Peptidase_S9"/>
    <property type="match status" value="1"/>
</dbReference>
<dbReference type="Pfam" id="PF00930">
    <property type="entry name" value="DPPIV_N"/>
    <property type="match status" value="1"/>
</dbReference>
<dbReference type="STRING" id="550983.A4R26_21110"/>
<dbReference type="Gene3D" id="2.140.10.30">
    <property type="entry name" value="Dipeptidylpeptidase IV, N-terminal domain"/>
    <property type="match status" value="1"/>
</dbReference>
<dbReference type="PANTHER" id="PTHR11731">
    <property type="entry name" value="PROTEASE FAMILY S9B,C DIPEPTIDYL-PEPTIDASE IV-RELATED"/>
    <property type="match status" value="1"/>
</dbReference>
<dbReference type="InterPro" id="IPR001375">
    <property type="entry name" value="Peptidase_S9_cat"/>
</dbReference>
<dbReference type="GO" id="GO:0008239">
    <property type="term" value="F:dipeptidyl-peptidase activity"/>
    <property type="evidence" value="ECO:0007669"/>
    <property type="project" value="TreeGrafter"/>
</dbReference>
<dbReference type="AlphaFoldDB" id="A0A1V9FM05"/>
<dbReference type="Proteomes" id="UP000192276">
    <property type="component" value="Unassembled WGS sequence"/>
</dbReference>
<feature type="domain" description="Peptidase S9 prolyl oligopeptidase catalytic" evidence="1">
    <location>
        <begin position="540"/>
        <end position="724"/>
    </location>
</feature>
<evidence type="ECO:0000259" key="1">
    <source>
        <dbReference type="Pfam" id="PF00326"/>
    </source>
</evidence>
<dbReference type="InterPro" id="IPR029058">
    <property type="entry name" value="AB_hydrolase_fold"/>
</dbReference>
<dbReference type="InterPro" id="IPR002469">
    <property type="entry name" value="Peptidase_S9B_N"/>
</dbReference>
<protein>
    <submittedName>
        <fullName evidence="3">Peptidase S9</fullName>
    </submittedName>
</protein>
<gene>
    <name evidence="3" type="ORF">A4R26_21110</name>
</gene>
<evidence type="ECO:0000259" key="2">
    <source>
        <dbReference type="Pfam" id="PF00930"/>
    </source>
</evidence>
<organism evidence="3 4">
    <name type="scientific">Niastella populi</name>
    <dbReference type="NCBI Taxonomy" id="550983"/>
    <lineage>
        <taxon>Bacteria</taxon>
        <taxon>Pseudomonadati</taxon>
        <taxon>Bacteroidota</taxon>
        <taxon>Chitinophagia</taxon>
        <taxon>Chitinophagales</taxon>
        <taxon>Chitinophagaceae</taxon>
        <taxon>Niastella</taxon>
    </lineage>
</organism>
<proteinExistence type="predicted"/>
<evidence type="ECO:0000313" key="3">
    <source>
        <dbReference type="EMBL" id="OQP59321.1"/>
    </source>
</evidence>
<evidence type="ECO:0000313" key="4">
    <source>
        <dbReference type="Proteomes" id="UP000192276"/>
    </source>
</evidence>
<dbReference type="GO" id="GO:0008236">
    <property type="term" value="F:serine-type peptidase activity"/>
    <property type="evidence" value="ECO:0007669"/>
    <property type="project" value="InterPro"/>
</dbReference>
<keyword evidence="4" id="KW-1185">Reference proteome</keyword>
<accession>A0A1V9FM05</accession>
<dbReference type="SUPFAM" id="SSF82171">
    <property type="entry name" value="DPP6 N-terminal domain-like"/>
    <property type="match status" value="1"/>
</dbReference>
<comment type="caution">
    <text evidence="3">The sequence shown here is derived from an EMBL/GenBank/DDBJ whole genome shotgun (WGS) entry which is preliminary data.</text>
</comment>
<dbReference type="RefSeq" id="WP_081164572.1">
    <property type="nucleotide sequence ID" value="NZ_LWBP01000178.1"/>
</dbReference>